<feature type="region of interest" description="Disordered" evidence="1">
    <location>
        <begin position="154"/>
        <end position="279"/>
    </location>
</feature>
<evidence type="ECO:0000313" key="3">
    <source>
        <dbReference type="Proteomes" id="UP000054217"/>
    </source>
</evidence>
<organism evidence="2 3">
    <name type="scientific">Pisolithus tinctorius Marx 270</name>
    <dbReference type="NCBI Taxonomy" id="870435"/>
    <lineage>
        <taxon>Eukaryota</taxon>
        <taxon>Fungi</taxon>
        <taxon>Dikarya</taxon>
        <taxon>Basidiomycota</taxon>
        <taxon>Agaricomycotina</taxon>
        <taxon>Agaricomycetes</taxon>
        <taxon>Agaricomycetidae</taxon>
        <taxon>Boletales</taxon>
        <taxon>Sclerodermatineae</taxon>
        <taxon>Pisolithaceae</taxon>
        <taxon>Pisolithus</taxon>
    </lineage>
</organism>
<reference evidence="3" key="2">
    <citation type="submission" date="2015-01" db="EMBL/GenBank/DDBJ databases">
        <title>Evolutionary Origins and Diversification of the Mycorrhizal Mutualists.</title>
        <authorList>
            <consortium name="DOE Joint Genome Institute"/>
            <consortium name="Mycorrhizal Genomics Consortium"/>
            <person name="Kohler A."/>
            <person name="Kuo A."/>
            <person name="Nagy L.G."/>
            <person name="Floudas D."/>
            <person name="Copeland A."/>
            <person name="Barry K.W."/>
            <person name="Cichocki N."/>
            <person name="Veneault-Fourrey C."/>
            <person name="LaButti K."/>
            <person name="Lindquist E.A."/>
            <person name="Lipzen A."/>
            <person name="Lundell T."/>
            <person name="Morin E."/>
            <person name="Murat C."/>
            <person name="Riley R."/>
            <person name="Ohm R."/>
            <person name="Sun H."/>
            <person name="Tunlid A."/>
            <person name="Henrissat B."/>
            <person name="Grigoriev I.V."/>
            <person name="Hibbett D.S."/>
            <person name="Martin F."/>
        </authorList>
    </citation>
    <scope>NUCLEOTIDE SEQUENCE [LARGE SCALE GENOMIC DNA]</scope>
    <source>
        <strain evidence="3">Marx 270</strain>
    </source>
</reference>
<feature type="compositionally biased region" description="Basic and acidic residues" evidence="1">
    <location>
        <begin position="182"/>
        <end position="246"/>
    </location>
</feature>
<feature type="compositionally biased region" description="Low complexity" evidence="1">
    <location>
        <begin position="55"/>
        <end position="65"/>
    </location>
</feature>
<dbReference type="AlphaFoldDB" id="A0A0C3JMR7"/>
<keyword evidence="3" id="KW-1185">Reference proteome</keyword>
<accession>A0A0C3JMR7</accession>
<evidence type="ECO:0000313" key="2">
    <source>
        <dbReference type="EMBL" id="KIO10478.1"/>
    </source>
</evidence>
<feature type="region of interest" description="Disordered" evidence="1">
    <location>
        <begin position="54"/>
        <end position="96"/>
    </location>
</feature>
<feature type="compositionally biased region" description="Basic residues" evidence="1">
    <location>
        <begin position="70"/>
        <end position="95"/>
    </location>
</feature>
<dbReference type="OrthoDB" id="10540251at2759"/>
<evidence type="ECO:0000256" key="1">
    <source>
        <dbReference type="SAM" id="MobiDB-lite"/>
    </source>
</evidence>
<dbReference type="InParanoid" id="A0A0C3JMR7"/>
<dbReference type="HOGENOM" id="CLU_997907_0_0_1"/>
<dbReference type="Proteomes" id="UP000054217">
    <property type="component" value="Unassembled WGS sequence"/>
</dbReference>
<protein>
    <submittedName>
        <fullName evidence="2">Uncharacterized protein</fullName>
    </submittedName>
</protein>
<feature type="compositionally biased region" description="Basic residues" evidence="1">
    <location>
        <begin position="266"/>
        <end position="279"/>
    </location>
</feature>
<feature type="compositionally biased region" description="Basic and acidic residues" evidence="1">
    <location>
        <begin position="157"/>
        <end position="174"/>
    </location>
</feature>
<name>A0A0C3JMR7_PISTI</name>
<proteinExistence type="predicted"/>
<sequence length="279" mass="31340">MVHQGPAMVCRQIPRLRHLLTICAHSLLPWGLRCQRRSQRQRFLQARLWRPRLKQQQQCQQHPQPNRGHPQPRQRNQSRLRHHNPRRTTRTKRCCRPTPAISRTCRRLPNLPTTPRANLRERVGVQGEAGFDLTSSTDKATVVTACEQNVDVTVTEGDSRDTETTADAAKEAKNETPTPTKTSEEPKDSHPTKGNGDEKSKPSEGDDDHGKDAEQEKQTNDGEDQTKNVDKEEPTKDGDDQSKDADLLGVFSDSESKGGKGNGGNRGKRGNNNRSKGRK</sequence>
<dbReference type="EMBL" id="KN831952">
    <property type="protein sequence ID" value="KIO10478.1"/>
    <property type="molecule type" value="Genomic_DNA"/>
</dbReference>
<reference evidence="2 3" key="1">
    <citation type="submission" date="2014-04" db="EMBL/GenBank/DDBJ databases">
        <authorList>
            <consortium name="DOE Joint Genome Institute"/>
            <person name="Kuo A."/>
            <person name="Kohler A."/>
            <person name="Costa M.D."/>
            <person name="Nagy L.G."/>
            <person name="Floudas D."/>
            <person name="Copeland A."/>
            <person name="Barry K.W."/>
            <person name="Cichocki N."/>
            <person name="Veneault-Fourrey C."/>
            <person name="LaButti K."/>
            <person name="Lindquist E.A."/>
            <person name="Lipzen A."/>
            <person name="Lundell T."/>
            <person name="Morin E."/>
            <person name="Murat C."/>
            <person name="Sun H."/>
            <person name="Tunlid A."/>
            <person name="Henrissat B."/>
            <person name="Grigoriev I.V."/>
            <person name="Hibbett D.S."/>
            <person name="Martin F."/>
            <person name="Nordberg H.P."/>
            <person name="Cantor M.N."/>
            <person name="Hua S.X."/>
        </authorList>
    </citation>
    <scope>NUCLEOTIDE SEQUENCE [LARGE SCALE GENOMIC DNA]</scope>
    <source>
        <strain evidence="2 3">Marx 270</strain>
    </source>
</reference>
<gene>
    <name evidence="2" type="ORF">M404DRAFT_909117</name>
</gene>